<gene>
    <name evidence="12" type="ORF">DPMN_030483</name>
</gene>
<protein>
    <recommendedName>
        <fullName evidence="8">Metalloendopeptidase OMA1, mitochondrial</fullName>
    </recommendedName>
    <alternativeName>
        <fullName evidence="9">Overlapping with the m-AAA protease 1 homolog</fullName>
    </alternativeName>
</protein>
<sequence>MARLLQLSKGLTCHQLKILSRHQNPISCSIKVKCDALKHVRHLQTRLLQSKIIRTNGGHAQLIQCPPSLCILRNIHITSATRAPWFLPLLPLFKGFLLKVTAVLTGRRFRQWRMKQPPEMQAKILRYKIAVFAILGIVLGSLSLLFYETHLQEAPLTGRKRFITLLPEQVKKIADFNTEMMMENLQGKILPESDGRYKLVDTVLRRLQKSNADFPGINDIPWKIRIVDANEVNAFVYPNGAIFVMTGLLNFVHNEDEFAIVLGHELSHALMSHTAEELSMVQLWDWFVFVLLAAIWCILPNDGLALVAHWYYERVIDVGFQKPFSRDIEREADYAGLYLASRACYDVRESAVLWSNMQVFEDMAGEKRTAEFLSTHPSHDSRVKYFQELIPKAVEERVKCHCPPLPAEDPRLRAAMVRRISNEVLVSRATNANVNAIQRTKHTAKYVPTYRPAPK</sequence>
<evidence type="ECO:0000256" key="8">
    <source>
        <dbReference type="ARBA" id="ARBA00040360"/>
    </source>
</evidence>
<dbReference type="InterPro" id="IPR051156">
    <property type="entry name" value="Mito/Outer_Membr_Metalloprot"/>
</dbReference>
<keyword evidence="6" id="KW-0482">Metalloprotease</keyword>
<dbReference type="OrthoDB" id="7464992at2759"/>
<keyword evidence="2" id="KW-0645">Protease</keyword>
<proteinExistence type="inferred from homology"/>
<evidence type="ECO:0000256" key="10">
    <source>
        <dbReference type="SAM" id="Phobius"/>
    </source>
</evidence>
<keyword evidence="4" id="KW-0378">Hydrolase</keyword>
<keyword evidence="5" id="KW-0862">Zinc</keyword>
<feature type="transmembrane region" description="Helical" evidence="10">
    <location>
        <begin position="127"/>
        <end position="147"/>
    </location>
</feature>
<evidence type="ECO:0000256" key="7">
    <source>
        <dbReference type="ARBA" id="ARBA00038233"/>
    </source>
</evidence>
<dbReference type="CDD" id="cd07331">
    <property type="entry name" value="M48C_Oma1_like"/>
    <property type="match status" value="1"/>
</dbReference>
<dbReference type="GO" id="GO:0034982">
    <property type="term" value="P:mitochondrial protein processing"/>
    <property type="evidence" value="ECO:0007669"/>
    <property type="project" value="TreeGrafter"/>
</dbReference>
<dbReference type="GO" id="GO:0046872">
    <property type="term" value="F:metal ion binding"/>
    <property type="evidence" value="ECO:0007669"/>
    <property type="project" value="UniProtKB-KW"/>
</dbReference>
<evidence type="ECO:0000256" key="5">
    <source>
        <dbReference type="ARBA" id="ARBA00022833"/>
    </source>
</evidence>
<comment type="caution">
    <text evidence="12">The sequence shown here is derived from an EMBL/GenBank/DDBJ whole genome shotgun (WGS) entry which is preliminary data.</text>
</comment>
<evidence type="ECO:0000313" key="12">
    <source>
        <dbReference type="EMBL" id="KAH3867356.1"/>
    </source>
</evidence>
<dbReference type="PANTHER" id="PTHR22726:SF1">
    <property type="entry name" value="METALLOENDOPEPTIDASE OMA1, MITOCHONDRIAL"/>
    <property type="match status" value="1"/>
</dbReference>
<accession>A0A9D4M2P7</accession>
<dbReference type="Gene3D" id="3.30.2010.10">
    <property type="entry name" value="Metalloproteases ('zincins'), catalytic domain"/>
    <property type="match status" value="1"/>
</dbReference>
<feature type="domain" description="Peptidase M48" evidence="11">
    <location>
        <begin position="204"/>
        <end position="388"/>
    </location>
</feature>
<evidence type="ECO:0000256" key="6">
    <source>
        <dbReference type="ARBA" id="ARBA00023049"/>
    </source>
</evidence>
<dbReference type="GO" id="GO:0004222">
    <property type="term" value="F:metalloendopeptidase activity"/>
    <property type="evidence" value="ECO:0007669"/>
    <property type="project" value="InterPro"/>
</dbReference>
<name>A0A9D4M2P7_DREPO</name>
<evidence type="ECO:0000256" key="2">
    <source>
        <dbReference type="ARBA" id="ARBA00022670"/>
    </source>
</evidence>
<keyword evidence="3" id="KW-0479">Metal-binding</keyword>
<comment type="cofactor">
    <cofactor evidence="1">
        <name>Zn(2+)</name>
        <dbReference type="ChEBI" id="CHEBI:29105"/>
    </cofactor>
</comment>
<reference evidence="12" key="2">
    <citation type="submission" date="2020-11" db="EMBL/GenBank/DDBJ databases">
        <authorList>
            <person name="McCartney M.A."/>
            <person name="Auch B."/>
            <person name="Kono T."/>
            <person name="Mallez S."/>
            <person name="Becker A."/>
            <person name="Gohl D.M."/>
            <person name="Silverstein K.A.T."/>
            <person name="Koren S."/>
            <person name="Bechman K.B."/>
            <person name="Herman A."/>
            <person name="Abrahante J.E."/>
            <person name="Garbe J."/>
        </authorList>
    </citation>
    <scope>NUCLEOTIDE SEQUENCE</scope>
    <source>
        <strain evidence="12">Duluth1</strain>
        <tissue evidence="12">Whole animal</tissue>
    </source>
</reference>
<evidence type="ECO:0000256" key="3">
    <source>
        <dbReference type="ARBA" id="ARBA00022723"/>
    </source>
</evidence>
<evidence type="ECO:0000256" key="9">
    <source>
        <dbReference type="ARBA" id="ARBA00042978"/>
    </source>
</evidence>
<dbReference type="AlphaFoldDB" id="A0A9D4M2P7"/>
<organism evidence="12 13">
    <name type="scientific">Dreissena polymorpha</name>
    <name type="common">Zebra mussel</name>
    <name type="synonym">Mytilus polymorpha</name>
    <dbReference type="NCBI Taxonomy" id="45954"/>
    <lineage>
        <taxon>Eukaryota</taxon>
        <taxon>Metazoa</taxon>
        <taxon>Spiralia</taxon>
        <taxon>Lophotrochozoa</taxon>
        <taxon>Mollusca</taxon>
        <taxon>Bivalvia</taxon>
        <taxon>Autobranchia</taxon>
        <taxon>Heteroconchia</taxon>
        <taxon>Euheterodonta</taxon>
        <taxon>Imparidentia</taxon>
        <taxon>Neoheterodontei</taxon>
        <taxon>Myida</taxon>
        <taxon>Dreissenoidea</taxon>
        <taxon>Dreissenidae</taxon>
        <taxon>Dreissena</taxon>
    </lineage>
</organism>
<evidence type="ECO:0000256" key="4">
    <source>
        <dbReference type="ARBA" id="ARBA00022801"/>
    </source>
</evidence>
<dbReference type="InterPro" id="IPR001915">
    <property type="entry name" value="Peptidase_M48"/>
</dbReference>
<evidence type="ECO:0000259" key="11">
    <source>
        <dbReference type="Pfam" id="PF01435"/>
    </source>
</evidence>
<dbReference type="GO" id="GO:0006515">
    <property type="term" value="P:protein quality control for misfolded or incompletely synthesized proteins"/>
    <property type="evidence" value="ECO:0007669"/>
    <property type="project" value="TreeGrafter"/>
</dbReference>
<dbReference type="PANTHER" id="PTHR22726">
    <property type="entry name" value="METALLOENDOPEPTIDASE OMA1"/>
    <property type="match status" value="1"/>
</dbReference>
<keyword evidence="10" id="KW-0472">Membrane</keyword>
<keyword evidence="10" id="KW-1133">Transmembrane helix</keyword>
<evidence type="ECO:0000313" key="13">
    <source>
        <dbReference type="Proteomes" id="UP000828390"/>
    </source>
</evidence>
<reference evidence="12" key="1">
    <citation type="journal article" date="2019" name="bioRxiv">
        <title>The Genome of the Zebra Mussel, Dreissena polymorpha: A Resource for Invasive Species Research.</title>
        <authorList>
            <person name="McCartney M.A."/>
            <person name="Auch B."/>
            <person name="Kono T."/>
            <person name="Mallez S."/>
            <person name="Zhang Y."/>
            <person name="Obille A."/>
            <person name="Becker A."/>
            <person name="Abrahante J.E."/>
            <person name="Garbe J."/>
            <person name="Badalamenti J.P."/>
            <person name="Herman A."/>
            <person name="Mangelson H."/>
            <person name="Liachko I."/>
            <person name="Sullivan S."/>
            <person name="Sone E.D."/>
            <person name="Koren S."/>
            <person name="Silverstein K.A.T."/>
            <person name="Beckman K.B."/>
            <person name="Gohl D.M."/>
        </authorList>
    </citation>
    <scope>NUCLEOTIDE SEQUENCE</scope>
    <source>
        <strain evidence="12">Duluth1</strain>
        <tissue evidence="12">Whole animal</tissue>
    </source>
</reference>
<keyword evidence="13" id="KW-1185">Reference proteome</keyword>
<keyword evidence="10" id="KW-0812">Transmembrane</keyword>
<dbReference type="Proteomes" id="UP000828390">
    <property type="component" value="Unassembled WGS sequence"/>
</dbReference>
<feature type="transmembrane region" description="Helical" evidence="10">
    <location>
        <begin position="85"/>
        <end position="106"/>
    </location>
</feature>
<dbReference type="Pfam" id="PF01435">
    <property type="entry name" value="Peptidase_M48"/>
    <property type="match status" value="1"/>
</dbReference>
<dbReference type="GO" id="GO:0005743">
    <property type="term" value="C:mitochondrial inner membrane"/>
    <property type="evidence" value="ECO:0007669"/>
    <property type="project" value="TreeGrafter"/>
</dbReference>
<evidence type="ECO:0000256" key="1">
    <source>
        <dbReference type="ARBA" id="ARBA00001947"/>
    </source>
</evidence>
<comment type="similarity">
    <text evidence="7">Belongs to the peptidase M48 family.</text>
</comment>
<dbReference type="EMBL" id="JAIWYP010000002">
    <property type="protein sequence ID" value="KAH3867356.1"/>
    <property type="molecule type" value="Genomic_DNA"/>
</dbReference>